<protein>
    <submittedName>
        <fullName evidence="9">ATP-binding cassette domain-containing protein</fullName>
    </submittedName>
</protein>
<evidence type="ECO:0000313" key="9">
    <source>
        <dbReference type="EMBL" id="QDO98457.1"/>
    </source>
</evidence>
<evidence type="ECO:0000256" key="5">
    <source>
        <dbReference type="ARBA" id="ARBA00022741"/>
    </source>
</evidence>
<dbReference type="AlphaFoldDB" id="A0A516H3V8"/>
<dbReference type="GO" id="GO:0016887">
    <property type="term" value="F:ATP hydrolysis activity"/>
    <property type="evidence" value="ECO:0007669"/>
    <property type="project" value="InterPro"/>
</dbReference>
<evidence type="ECO:0000256" key="2">
    <source>
        <dbReference type="ARBA" id="ARBA00005417"/>
    </source>
</evidence>
<dbReference type="RefSeq" id="WP_144069438.1">
    <property type="nucleotide sequence ID" value="NZ_CP041636.1"/>
</dbReference>
<keyword evidence="3" id="KW-0813">Transport</keyword>
<dbReference type="EMBL" id="CP041636">
    <property type="protein sequence ID" value="QDO98457.1"/>
    <property type="molecule type" value="Genomic_DNA"/>
</dbReference>
<dbReference type="Gene3D" id="3.40.50.300">
    <property type="entry name" value="P-loop containing nucleotide triphosphate hydrolases"/>
    <property type="match status" value="1"/>
</dbReference>
<dbReference type="PANTHER" id="PTHR43166:SF9">
    <property type="entry name" value="GLUTAMATE_ASPARTATE IMPORT ATP-BINDING PROTEIN GLTL"/>
    <property type="match status" value="1"/>
</dbReference>
<dbReference type="SUPFAM" id="SSF52540">
    <property type="entry name" value="P-loop containing nucleoside triphosphate hydrolases"/>
    <property type="match status" value="1"/>
</dbReference>
<dbReference type="GO" id="GO:0005886">
    <property type="term" value="C:plasma membrane"/>
    <property type="evidence" value="ECO:0007669"/>
    <property type="project" value="UniProtKB-SubCell"/>
</dbReference>
<keyword evidence="10" id="KW-1185">Reference proteome</keyword>
<reference evidence="9 10" key="1">
    <citation type="submission" date="2019-07" db="EMBL/GenBank/DDBJ databases">
        <title>Genome sequencing for Ferrovibrio sp. K5.</title>
        <authorList>
            <person name="Park S.-J."/>
        </authorList>
    </citation>
    <scope>NUCLEOTIDE SEQUENCE [LARGE SCALE GENOMIC DNA]</scope>
    <source>
        <strain evidence="9 10">K5</strain>
    </source>
</reference>
<dbReference type="InterPro" id="IPR027417">
    <property type="entry name" value="P-loop_NTPase"/>
</dbReference>
<dbReference type="PROSITE" id="PS00211">
    <property type="entry name" value="ABC_TRANSPORTER_1"/>
    <property type="match status" value="1"/>
</dbReference>
<gene>
    <name evidence="9" type="ORF">FNB15_14745</name>
</gene>
<comment type="similarity">
    <text evidence="2">Belongs to the ABC transporter superfamily.</text>
</comment>
<feature type="domain" description="ABC transporter" evidence="8">
    <location>
        <begin position="10"/>
        <end position="238"/>
    </location>
</feature>
<dbReference type="InterPro" id="IPR003439">
    <property type="entry name" value="ABC_transporter-like_ATP-bd"/>
</dbReference>
<keyword evidence="6 9" id="KW-0067">ATP-binding</keyword>
<evidence type="ECO:0000256" key="7">
    <source>
        <dbReference type="ARBA" id="ARBA00023136"/>
    </source>
</evidence>
<dbReference type="KEGG" id="fer:FNB15_14745"/>
<name>A0A516H3V8_9PROT</name>
<evidence type="ECO:0000256" key="6">
    <source>
        <dbReference type="ARBA" id="ARBA00022840"/>
    </source>
</evidence>
<evidence type="ECO:0000256" key="3">
    <source>
        <dbReference type="ARBA" id="ARBA00022448"/>
    </source>
</evidence>
<dbReference type="SMART" id="SM00382">
    <property type="entry name" value="AAA"/>
    <property type="match status" value="1"/>
</dbReference>
<evidence type="ECO:0000259" key="8">
    <source>
        <dbReference type="PROSITE" id="PS50893"/>
    </source>
</evidence>
<dbReference type="InterPro" id="IPR050086">
    <property type="entry name" value="MetN_ABC_transporter-like"/>
</dbReference>
<proteinExistence type="inferred from homology"/>
<dbReference type="Pfam" id="PF00005">
    <property type="entry name" value="ABC_tran"/>
    <property type="match status" value="1"/>
</dbReference>
<dbReference type="GO" id="GO:0005524">
    <property type="term" value="F:ATP binding"/>
    <property type="evidence" value="ECO:0007669"/>
    <property type="project" value="UniProtKB-KW"/>
</dbReference>
<keyword evidence="7" id="KW-0472">Membrane</keyword>
<dbReference type="PANTHER" id="PTHR43166">
    <property type="entry name" value="AMINO ACID IMPORT ATP-BINDING PROTEIN"/>
    <property type="match status" value="1"/>
</dbReference>
<dbReference type="OrthoDB" id="9802264at2"/>
<dbReference type="InterPro" id="IPR003593">
    <property type="entry name" value="AAA+_ATPase"/>
</dbReference>
<evidence type="ECO:0000256" key="1">
    <source>
        <dbReference type="ARBA" id="ARBA00004202"/>
    </source>
</evidence>
<evidence type="ECO:0000313" key="10">
    <source>
        <dbReference type="Proteomes" id="UP000317496"/>
    </source>
</evidence>
<evidence type="ECO:0000256" key="4">
    <source>
        <dbReference type="ARBA" id="ARBA00022475"/>
    </source>
</evidence>
<sequence length="244" mass="26450">MHARLSLLPLQLEDVGYNVDGQRLIGDITLRFDPGRPTLVLGPNGAGKSLLLRLCHGLIQPSTGKVSWLGPAGRNPQSRRFDQAMVFQKPVLLRRSVLGNAEFPLKLRGLNSAARRDKAMAMLERVGLAALAQRPARVLSGGEQQRLALARAWALEPQILFLDEPSAALDPGATRQVEGIIESIAAGGTKIVMTTHDLGQAKRLAGDIIFLHRGGVTERTPATEFFNAPQSDVARAFLQGDLTW</sequence>
<comment type="subcellular location">
    <subcellularLocation>
        <location evidence="1">Cell membrane</location>
        <topology evidence="1">Peripheral membrane protein</topology>
    </subcellularLocation>
</comment>
<keyword evidence="5" id="KW-0547">Nucleotide-binding</keyword>
<organism evidence="9 10">
    <name type="scientific">Ferrovibrio terrae</name>
    <dbReference type="NCBI Taxonomy" id="2594003"/>
    <lineage>
        <taxon>Bacteria</taxon>
        <taxon>Pseudomonadati</taxon>
        <taxon>Pseudomonadota</taxon>
        <taxon>Alphaproteobacteria</taxon>
        <taxon>Rhodospirillales</taxon>
        <taxon>Rhodospirillaceae</taxon>
        <taxon>Ferrovibrio</taxon>
    </lineage>
</organism>
<dbReference type="PROSITE" id="PS50893">
    <property type="entry name" value="ABC_TRANSPORTER_2"/>
    <property type="match status" value="1"/>
</dbReference>
<keyword evidence="4" id="KW-1003">Cell membrane</keyword>
<accession>A0A516H3V8</accession>
<dbReference type="Proteomes" id="UP000317496">
    <property type="component" value="Chromosome"/>
</dbReference>
<dbReference type="InterPro" id="IPR017871">
    <property type="entry name" value="ABC_transporter-like_CS"/>
</dbReference>